<reference evidence="4" key="1">
    <citation type="submission" date="2025-08" db="UniProtKB">
        <authorList>
            <consortium name="RefSeq"/>
        </authorList>
    </citation>
    <scope>IDENTIFICATION</scope>
    <source>
        <tissue evidence="4">Whole larvae</tissue>
    </source>
</reference>
<dbReference type="InterPro" id="IPR002130">
    <property type="entry name" value="Cyclophilin-type_PPIase_dom"/>
</dbReference>
<dbReference type="Gene3D" id="2.40.100.10">
    <property type="entry name" value="Cyclophilin-like"/>
    <property type="match status" value="1"/>
</dbReference>
<dbReference type="SUPFAM" id="SSF50891">
    <property type="entry name" value="Cyclophilin-like"/>
    <property type="match status" value="1"/>
</dbReference>
<dbReference type="RefSeq" id="XP_052753414.1">
    <property type="nucleotide sequence ID" value="XM_052897454.1"/>
</dbReference>
<dbReference type="PANTHER" id="PTHR11071:SF561">
    <property type="entry name" value="PEPTIDYL-PROLYL CIS-TRANS ISOMERASE D-RELATED"/>
    <property type="match status" value="1"/>
</dbReference>
<dbReference type="CDD" id="cd00317">
    <property type="entry name" value="cyclophilin"/>
    <property type="match status" value="1"/>
</dbReference>
<evidence type="ECO:0000313" key="3">
    <source>
        <dbReference type="Proteomes" id="UP001652740"/>
    </source>
</evidence>
<evidence type="ECO:0000259" key="2">
    <source>
        <dbReference type="PROSITE" id="PS50072"/>
    </source>
</evidence>
<dbReference type="InterPro" id="IPR029000">
    <property type="entry name" value="Cyclophilin-like_dom_sf"/>
</dbReference>
<evidence type="ECO:0000256" key="1">
    <source>
        <dbReference type="SAM" id="MobiDB-lite"/>
    </source>
</evidence>
<name>A0ABM3MQE0_GALME</name>
<dbReference type="PROSITE" id="PS50072">
    <property type="entry name" value="CSA_PPIASE_2"/>
    <property type="match status" value="1"/>
</dbReference>
<proteinExistence type="predicted"/>
<accession>A0ABM3MQE0</accession>
<dbReference type="PANTHER" id="PTHR11071">
    <property type="entry name" value="PEPTIDYL-PROLYL CIS-TRANS ISOMERASE"/>
    <property type="match status" value="1"/>
</dbReference>
<dbReference type="PRINTS" id="PR00153">
    <property type="entry name" value="CSAPPISMRASE"/>
</dbReference>
<organism evidence="3 4">
    <name type="scientific">Galleria mellonella</name>
    <name type="common">Greater wax moth</name>
    <dbReference type="NCBI Taxonomy" id="7137"/>
    <lineage>
        <taxon>Eukaryota</taxon>
        <taxon>Metazoa</taxon>
        <taxon>Ecdysozoa</taxon>
        <taxon>Arthropoda</taxon>
        <taxon>Hexapoda</taxon>
        <taxon>Insecta</taxon>
        <taxon>Pterygota</taxon>
        <taxon>Neoptera</taxon>
        <taxon>Endopterygota</taxon>
        <taxon>Lepidoptera</taxon>
        <taxon>Glossata</taxon>
        <taxon>Ditrysia</taxon>
        <taxon>Pyraloidea</taxon>
        <taxon>Pyralidae</taxon>
        <taxon>Galleriinae</taxon>
        <taxon>Galleria</taxon>
    </lineage>
</organism>
<protein>
    <submittedName>
        <fullName evidence="4">Uncharacterized protein LOC113520777 isoform X1</fullName>
    </submittedName>
</protein>
<dbReference type="Proteomes" id="UP001652740">
    <property type="component" value="Unplaced"/>
</dbReference>
<evidence type="ECO:0000313" key="4">
    <source>
        <dbReference type="RefSeq" id="XP_052753414.1"/>
    </source>
</evidence>
<dbReference type="Pfam" id="PF00160">
    <property type="entry name" value="Pro_isomerase"/>
    <property type="match status" value="1"/>
</dbReference>
<feature type="domain" description="PPIase cyclophilin-type" evidence="2">
    <location>
        <begin position="175"/>
        <end position="322"/>
    </location>
</feature>
<sequence length="856" mass="98612">MSLFNLEIKLKENNINKHPWERFVKDVYCNKIKYAHNSANNPHYPKPKVKMPHADCVKFTIIGNRVTKEFNYCVHLIKGLHKYRWKHFDSPVIRGVTSVEWPTVWNDLKIAHGGLAYCLKSQVAVLMNDKFLGGENELKELIEKKYIYHFSLDYYKEGVTQFITFIKSSGRPCAYMHISINDKPIGTMIFMLYADIVPYTCENFLRLCKAKKGGYSGTPVHRIVKDCWIQCGGFGLKSSDLDCENFIIPHDRRGVICMTNDGRHVDCSTQFFVLLQPAPWMEHKYVAFGQLIDGDETLKKIESVPTSYESPKENIIIYKSGIFNMECQDSTINKGTKAYIQRHIEDLIAVGELLYEALMEKVFLEIELRMIAEEKIPVEDEVGEEIEDAVGNIRATKRFIRRKEDIEKQLSDNQRGTSVVSEPVHNDIEEICEYELEEFSYQHVSLEDAASIEVKPEKPFYFPLTDVPYPGEVDSTYDLKKFLKGDYCLESDLEHSAPKKYSAQKRISYPSKMFTLPNDAESESSESLDSEDEREIQKYLKQNMDRVSFAGEVIKGIAKGVTQLNDFENSKKSEVVTDEKLRRIRLQSADVRARNTQEKKVSISVPTTDTGIHQTIKRRQTGFVRPEDLEKIHVINKSDEFSPDEEDEFTTRKVRIAPSAVGQPAPHATRRPTDFVRAADIVDSDTQVQRPSVLQRLYDDVTLTDDFGPTLKDYRPMSEMRQKSILLTYSPNCRIKSEDSRERYLRHSLTIEDDSIEHVLNLQHGKKVARKISSDYVKTIDQMEHKLENSIRSVEYAKTRPAMSVSEYQLKNQKYQEGLRASKVKVKTIRKGSEDRGQLYGLRLPGDTPLYSLSDD</sequence>
<keyword evidence="3" id="KW-1185">Reference proteome</keyword>
<feature type="region of interest" description="Disordered" evidence="1">
    <location>
        <begin position="513"/>
        <end position="532"/>
    </location>
</feature>
<gene>
    <name evidence="4" type="primary">LOC113520777</name>
</gene>
<feature type="compositionally biased region" description="Acidic residues" evidence="1">
    <location>
        <begin position="520"/>
        <end position="532"/>
    </location>
</feature>
<dbReference type="GeneID" id="113520777"/>